<organism evidence="2 3">
    <name type="scientific">Meloidogyne enterolobii</name>
    <name type="common">Root-knot nematode worm</name>
    <name type="synonym">Meloidogyne mayaguensis</name>
    <dbReference type="NCBI Taxonomy" id="390850"/>
    <lineage>
        <taxon>Eukaryota</taxon>
        <taxon>Metazoa</taxon>
        <taxon>Ecdysozoa</taxon>
        <taxon>Nematoda</taxon>
        <taxon>Chromadorea</taxon>
        <taxon>Rhabditida</taxon>
        <taxon>Tylenchina</taxon>
        <taxon>Tylenchomorpha</taxon>
        <taxon>Tylenchoidea</taxon>
        <taxon>Meloidogynidae</taxon>
        <taxon>Meloidogyninae</taxon>
        <taxon>Meloidogyne</taxon>
    </lineage>
</organism>
<feature type="compositionally biased region" description="Low complexity" evidence="1">
    <location>
        <begin position="144"/>
        <end position="170"/>
    </location>
</feature>
<evidence type="ECO:0000313" key="3">
    <source>
        <dbReference type="Proteomes" id="UP000580250"/>
    </source>
</evidence>
<feature type="region of interest" description="Disordered" evidence="1">
    <location>
        <begin position="142"/>
        <end position="205"/>
    </location>
</feature>
<proteinExistence type="predicted"/>
<reference evidence="2 3" key="1">
    <citation type="submission" date="2020-08" db="EMBL/GenBank/DDBJ databases">
        <authorList>
            <person name="Koutsovoulos G."/>
            <person name="Danchin GJ E."/>
        </authorList>
    </citation>
    <scope>NUCLEOTIDE SEQUENCE [LARGE SCALE GENOMIC DNA]</scope>
</reference>
<feature type="compositionally biased region" description="Low complexity" evidence="1">
    <location>
        <begin position="251"/>
        <end position="264"/>
    </location>
</feature>
<name>A0A6V7VX80_MELEN</name>
<evidence type="ECO:0000256" key="1">
    <source>
        <dbReference type="SAM" id="MobiDB-lite"/>
    </source>
</evidence>
<sequence>MRFSESESEKQNKIGQINNNNEHIKTSLENKNLIKIKKTSREEENINIFNKLIENQSEDKLNFDSSICSEQTTTTTTFGRHKEEEFNNISSYNLNSKEEKNNRGDDINDDVEILIDIKNEENKISNSALTDTSYIEKREPNLENQQQQHPHNQQQSQTSSPPSLSPLRTRLWTAPIETSNKRIQQKQPCKAVFRSAQRRSATGIRRADKHLEEPALLVDLEGICLDEKCLNNLIDKNENLENSKEERKTSENTSSNLPSSSLTTARRLSNTSSENTKGEKKNSAMSKDSGIDF</sequence>
<protein>
    <submittedName>
        <fullName evidence="2">Uncharacterized protein</fullName>
    </submittedName>
</protein>
<accession>A0A6V7VX80</accession>
<feature type="compositionally biased region" description="Polar residues" evidence="1">
    <location>
        <begin position="176"/>
        <end position="187"/>
    </location>
</feature>
<evidence type="ECO:0000313" key="2">
    <source>
        <dbReference type="EMBL" id="CAD2179540.1"/>
    </source>
</evidence>
<dbReference type="AlphaFoldDB" id="A0A6V7VX80"/>
<feature type="compositionally biased region" description="Basic and acidic residues" evidence="1">
    <location>
        <begin position="241"/>
        <end position="250"/>
    </location>
</feature>
<feature type="compositionally biased region" description="Polar residues" evidence="1">
    <location>
        <begin position="266"/>
        <end position="275"/>
    </location>
</feature>
<feature type="region of interest" description="Disordered" evidence="1">
    <location>
        <begin position="241"/>
        <end position="293"/>
    </location>
</feature>
<comment type="caution">
    <text evidence="2">The sequence shown here is derived from an EMBL/GenBank/DDBJ whole genome shotgun (WGS) entry which is preliminary data.</text>
</comment>
<dbReference type="EMBL" id="CAJEWN010000347">
    <property type="protein sequence ID" value="CAD2179540.1"/>
    <property type="molecule type" value="Genomic_DNA"/>
</dbReference>
<feature type="compositionally biased region" description="Basic and acidic residues" evidence="1">
    <location>
        <begin position="1"/>
        <end position="12"/>
    </location>
</feature>
<dbReference type="Proteomes" id="UP000580250">
    <property type="component" value="Unassembled WGS sequence"/>
</dbReference>
<gene>
    <name evidence="2" type="ORF">MENT_LOCUS31549</name>
</gene>
<feature type="region of interest" description="Disordered" evidence="1">
    <location>
        <begin position="1"/>
        <end position="23"/>
    </location>
</feature>